<dbReference type="InterPro" id="IPR011600">
    <property type="entry name" value="Pept_C14_caspase"/>
</dbReference>
<evidence type="ECO:0000313" key="8">
    <source>
        <dbReference type="Proteomes" id="UP000185696"/>
    </source>
</evidence>
<name>A0A7Z0WLP4_9PSEU</name>
<dbReference type="GO" id="GO:0003676">
    <property type="term" value="F:nucleic acid binding"/>
    <property type="evidence" value="ECO:0007669"/>
    <property type="project" value="InterPro"/>
</dbReference>
<dbReference type="GO" id="GO:0005524">
    <property type="term" value="F:ATP binding"/>
    <property type="evidence" value="ECO:0007669"/>
    <property type="project" value="UniProtKB-KW"/>
</dbReference>
<evidence type="ECO:0000259" key="6">
    <source>
        <dbReference type="PROSITE" id="PS51194"/>
    </source>
</evidence>
<gene>
    <name evidence="7" type="ORF">BLA60_16910</name>
</gene>
<evidence type="ECO:0000256" key="4">
    <source>
        <dbReference type="ARBA" id="ARBA00022840"/>
    </source>
</evidence>
<dbReference type="AlphaFoldDB" id="A0A7Z0WLP4"/>
<protein>
    <recommendedName>
        <fullName evidence="9">Replicative superfamily II helicase</fullName>
    </recommendedName>
</protein>
<dbReference type="EMBL" id="MSIF01000007">
    <property type="protein sequence ID" value="OLF10292.1"/>
    <property type="molecule type" value="Genomic_DNA"/>
</dbReference>
<dbReference type="SMART" id="SM00487">
    <property type="entry name" value="DEXDc"/>
    <property type="match status" value="1"/>
</dbReference>
<accession>A0A7Z0WLP4</accession>
<dbReference type="InterPro" id="IPR001650">
    <property type="entry name" value="Helicase_C-like"/>
</dbReference>
<feature type="domain" description="Helicase ATP-binding" evidence="5">
    <location>
        <begin position="305"/>
        <end position="477"/>
    </location>
</feature>
<dbReference type="RefSeq" id="WP_075134011.1">
    <property type="nucleotide sequence ID" value="NZ_MSIF01000007.1"/>
</dbReference>
<evidence type="ECO:0000313" key="7">
    <source>
        <dbReference type="EMBL" id="OLF10292.1"/>
    </source>
</evidence>
<dbReference type="SUPFAM" id="SSF52129">
    <property type="entry name" value="Caspase-like"/>
    <property type="match status" value="1"/>
</dbReference>
<evidence type="ECO:0008006" key="9">
    <source>
        <dbReference type="Google" id="ProtNLM"/>
    </source>
</evidence>
<dbReference type="GO" id="GO:0004197">
    <property type="term" value="F:cysteine-type endopeptidase activity"/>
    <property type="evidence" value="ECO:0007669"/>
    <property type="project" value="InterPro"/>
</dbReference>
<evidence type="ECO:0000256" key="1">
    <source>
        <dbReference type="ARBA" id="ARBA00022741"/>
    </source>
</evidence>
<reference evidence="7 8" key="1">
    <citation type="submission" date="2016-12" db="EMBL/GenBank/DDBJ databases">
        <title>The draft genome sequence of Actinophytocola xinjiangensis.</title>
        <authorList>
            <person name="Wang W."/>
            <person name="Yuan L."/>
        </authorList>
    </citation>
    <scope>NUCLEOTIDE SEQUENCE [LARGE SCALE GENOMIC DNA]</scope>
    <source>
        <strain evidence="7 8">CGMCC 4.4663</strain>
    </source>
</reference>
<evidence type="ECO:0000256" key="3">
    <source>
        <dbReference type="ARBA" id="ARBA00022806"/>
    </source>
</evidence>
<evidence type="ECO:0000256" key="2">
    <source>
        <dbReference type="ARBA" id="ARBA00022801"/>
    </source>
</evidence>
<dbReference type="InterPro" id="IPR027417">
    <property type="entry name" value="P-loop_NTPase"/>
</dbReference>
<dbReference type="GO" id="GO:0004386">
    <property type="term" value="F:helicase activity"/>
    <property type="evidence" value="ECO:0007669"/>
    <property type="project" value="UniProtKB-KW"/>
</dbReference>
<dbReference type="PANTHER" id="PTHR47961:SF10">
    <property type="entry name" value="ATP-DEPENDENT DNA HELICASE HEL308"/>
    <property type="match status" value="1"/>
</dbReference>
<organism evidence="7 8">
    <name type="scientific">Actinophytocola xinjiangensis</name>
    <dbReference type="NCBI Taxonomy" id="485602"/>
    <lineage>
        <taxon>Bacteria</taxon>
        <taxon>Bacillati</taxon>
        <taxon>Actinomycetota</taxon>
        <taxon>Actinomycetes</taxon>
        <taxon>Pseudonocardiales</taxon>
        <taxon>Pseudonocardiaceae</taxon>
    </lineage>
</organism>
<dbReference type="Proteomes" id="UP000185696">
    <property type="component" value="Unassembled WGS sequence"/>
</dbReference>
<keyword evidence="2" id="KW-0378">Hydrolase</keyword>
<dbReference type="SMART" id="SM00490">
    <property type="entry name" value="HELICc"/>
    <property type="match status" value="1"/>
</dbReference>
<proteinExistence type="predicted"/>
<keyword evidence="3" id="KW-0347">Helicase</keyword>
<keyword evidence="1" id="KW-0547">Nucleotide-binding</keyword>
<dbReference type="InterPro" id="IPR014001">
    <property type="entry name" value="Helicase_ATP-bd"/>
</dbReference>
<dbReference type="Pfam" id="PF00270">
    <property type="entry name" value="DEAD"/>
    <property type="match status" value="1"/>
</dbReference>
<dbReference type="Pfam" id="PF00271">
    <property type="entry name" value="Helicase_C"/>
    <property type="match status" value="1"/>
</dbReference>
<keyword evidence="8" id="KW-1185">Reference proteome</keyword>
<dbReference type="Gene3D" id="3.40.50.1460">
    <property type="match status" value="1"/>
</dbReference>
<dbReference type="InterPro" id="IPR011545">
    <property type="entry name" value="DEAD/DEAH_box_helicase_dom"/>
</dbReference>
<dbReference type="InterPro" id="IPR029030">
    <property type="entry name" value="Caspase-like_dom_sf"/>
</dbReference>
<evidence type="ECO:0000259" key="5">
    <source>
        <dbReference type="PROSITE" id="PS51192"/>
    </source>
</evidence>
<feature type="domain" description="Helicase C-terminal" evidence="6">
    <location>
        <begin position="523"/>
        <end position="714"/>
    </location>
</feature>
<sequence>MTGVFRGLFVGIDRYRDPTFQQLKYAGRDARVLHALFSDNLRGDLVLLQDDTATLSGLTAELVRLAQASGPDDVVVVTFSGHGTRSRELATHDADHLAFAETALPLSRFVDLVKGIRARLLVVVLDCCFSGSMISRAFYAPDDGVTARADEDVWKVLQSLNGEGRVFLGASASDEQAFESGQYGHGLLTHHLLQGLMGGHAVLNKEGQVSLPRLVTHVLDQVTSEESGARRRRQRPTFEGALSQISFPALVPGPRYAEVGDHQQPPPVNKDFMSLVAHGIPEQVAEMWRERVSKLNALQVDAINRGGLLRGCDVLVCAPTASGKTLVGELAAVFAAANGGKAVFLLPSRALVDEQYERFRAYETLGLRVVRATGGLRDQVGDLLTGAYQIGVVTYETFIGLLVAHPNLVERVRTLVVDEIQTMMLPDRGPRLELLLTRLRRDSNQGLPTPQLVGLSAVLGDPEKLAGWLGAELVLFTDRTVVLSEGVLGLDGSYRYRSHGADRPELADNEHQLVAACADAAEAAERVVAEALEKGERVLVFRATRFAARVLARRLANRLGLPPAASVLGSLPQDDLSRVGEVLRDCLTRGVAFHNSDLREIEQRTIVEDFRDPAGEIQVVVATTTLAQGVNLSADTVVLWELEHPGNPGRAYTVSEYKNMAGRAGRSRPGRAIVLSNGDVETERIWRDYINARPEIASSALLAPDIDLESLVLTVLRGFGDKPSGADSAADYLAWTFGAFQSRLSTLFPLDAVQAAVTSLRDGGFLIEAGNGFQVTPLGETVVRSGLHIPSAHTVVEVLTAVADTELTRMTLIGIAQLVTEVDDARFSRASVNWQAEYDSFARQLRRQDCAPAVVAALLGPRTKSGARIGRVRRALACKMWSVGQPMAAIEQALTLHMRPQDGTREPGPVAHAAQRIADVIGAVVDIALHVHSEADLGDLAQVLPWQLSLGIVKGLVPVARHLGRPVDREVYLRLAKEGLREATSVASADAARLLFCAGGVRSVAEALRVAAKAAVVEVSQPDLDDLIDVPED</sequence>
<dbReference type="PROSITE" id="PS51192">
    <property type="entry name" value="HELICASE_ATP_BIND_1"/>
    <property type="match status" value="1"/>
</dbReference>
<dbReference type="SUPFAM" id="SSF52540">
    <property type="entry name" value="P-loop containing nucleoside triphosphate hydrolases"/>
    <property type="match status" value="1"/>
</dbReference>
<keyword evidence="4" id="KW-0067">ATP-binding</keyword>
<comment type="caution">
    <text evidence="7">The sequence shown here is derived from an EMBL/GenBank/DDBJ whole genome shotgun (WGS) entry which is preliminary data.</text>
</comment>
<dbReference type="Pfam" id="PF00656">
    <property type="entry name" value="Peptidase_C14"/>
    <property type="match status" value="1"/>
</dbReference>
<dbReference type="InterPro" id="IPR050474">
    <property type="entry name" value="Hel308_SKI2-like"/>
</dbReference>
<dbReference type="GO" id="GO:0006508">
    <property type="term" value="P:proteolysis"/>
    <property type="evidence" value="ECO:0007669"/>
    <property type="project" value="InterPro"/>
</dbReference>
<dbReference type="Gene3D" id="1.10.3380.30">
    <property type="match status" value="1"/>
</dbReference>
<dbReference type="PROSITE" id="PS51194">
    <property type="entry name" value="HELICASE_CTER"/>
    <property type="match status" value="1"/>
</dbReference>
<dbReference type="Gene3D" id="3.40.50.300">
    <property type="entry name" value="P-loop containing nucleotide triphosphate hydrolases"/>
    <property type="match status" value="2"/>
</dbReference>
<dbReference type="PANTHER" id="PTHR47961">
    <property type="entry name" value="DNA POLYMERASE THETA, PUTATIVE (AFU_ORTHOLOGUE AFUA_1G05260)-RELATED"/>
    <property type="match status" value="1"/>
</dbReference>